<dbReference type="AlphaFoldDB" id="A0A1M6L558"/>
<dbReference type="Proteomes" id="UP000184512">
    <property type="component" value="Unassembled WGS sequence"/>
</dbReference>
<accession>A0A1M6L558</accession>
<sequence length="289" mass="32261">MAILIDPPRWPAHGTVFGHLVSDASLDELHDFASRAGLPTRAFDHDHYDVPESRYPALLQAGATLVRERDLVRRLIASGLRVHAPQKAPTRSTALSLATSSWRGLGLPDDLRDDLIRRWVEPHRHYHDIRHLAQCLDALTRLGGATRATTLAAWFHDAVYEGRPDDEEASANLAERSLGRLVSGTEVDEVARLVRMTAEHNPADPQAGLLSDADLSVLGQVPGRYHVYLRDVRLDFEHLDDETWRRGRLQVVSSLLAVEPLFHTVKGRAFWGDAARANLEAERDRLADA</sequence>
<dbReference type="InterPro" id="IPR025109">
    <property type="entry name" value="DUF4031"/>
</dbReference>
<proteinExistence type="predicted"/>
<evidence type="ECO:0000259" key="1">
    <source>
        <dbReference type="Pfam" id="PF13223"/>
    </source>
</evidence>
<feature type="domain" description="DUF4031" evidence="1">
    <location>
        <begin position="3"/>
        <end position="77"/>
    </location>
</feature>
<dbReference type="InterPro" id="IPR009218">
    <property type="entry name" value="HD_phosphohydro"/>
</dbReference>
<dbReference type="PANTHER" id="PTHR21174">
    <property type="match status" value="1"/>
</dbReference>
<name>A0A1M6L558_9ACTN</name>
<dbReference type="PANTHER" id="PTHR21174:SF0">
    <property type="entry name" value="HD PHOSPHOHYDROLASE FAMILY PROTEIN-RELATED"/>
    <property type="match status" value="1"/>
</dbReference>
<dbReference type="Pfam" id="PF13223">
    <property type="entry name" value="DUF4031"/>
    <property type="match status" value="1"/>
</dbReference>
<reference evidence="2 3" key="1">
    <citation type="submission" date="2016-11" db="EMBL/GenBank/DDBJ databases">
        <authorList>
            <person name="Jaros S."/>
            <person name="Januszkiewicz K."/>
            <person name="Wedrychowicz H."/>
        </authorList>
    </citation>
    <scope>NUCLEOTIDE SEQUENCE [LARGE SCALE GENOMIC DNA]</scope>
    <source>
        <strain evidence="2 3">DSM 12906</strain>
    </source>
</reference>
<dbReference type="SUPFAM" id="SSF109604">
    <property type="entry name" value="HD-domain/PDEase-like"/>
    <property type="match status" value="1"/>
</dbReference>
<keyword evidence="2" id="KW-0378">Hydrolase</keyword>
<dbReference type="GO" id="GO:0016787">
    <property type="term" value="F:hydrolase activity"/>
    <property type="evidence" value="ECO:0007669"/>
    <property type="project" value="UniProtKB-KW"/>
</dbReference>
<evidence type="ECO:0000313" key="3">
    <source>
        <dbReference type="Proteomes" id="UP000184512"/>
    </source>
</evidence>
<dbReference type="Gene3D" id="1.10.3210.10">
    <property type="entry name" value="Hypothetical protein af1432"/>
    <property type="match status" value="1"/>
</dbReference>
<protein>
    <submittedName>
        <fullName evidence="2">Predicted metal-dependent phosphohydrolase, HD superfamily</fullName>
    </submittedName>
</protein>
<dbReference type="EMBL" id="FQZG01000067">
    <property type="protein sequence ID" value="SHJ66333.1"/>
    <property type="molecule type" value="Genomic_DNA"/>
</dbReference>
<dbReference type="OrthoDB" id="9808993at2"/>
<dbReference type="RefSeq" id="WP_073189730.1">
    <property type="nucleotide sequence ID" value="NZ_FQZG01000067.1"/>
</dbReference>
<organism evidence="2 3">
    <name type="scientific">Tessaracoccus bendigoensis DSM 12906</name>
    <dbReference type="NCBI Taxonomy" id="1123357"/>
    <lineage>
        <taxon>Bacteria</taxon>
        <taxon>Bacillati</taxon>
        <taxon>Actinomycetota</taxon>
        <taxon>Actinomycetes</taxon>
        <taxon>Propionibacteriales</taxon>
        <taxon>Propionibacteriaceae</taxon>
        <taxon>Tessaracoccus</taxon>
    </lineage>
</organism>
<gene>
    <name evidence="2" type="ORF">SAMN02745244_02986</name>
</gene>
<evidence type="ECO:0000313" key="2">
    <source>
        <dbReference type="EMBL" id="SHJ66333.1"/>
    </source>
</evidence>
<keyword evidence="3" id="KW-1185">Reference proteome</keyword>